<dbReference type="InterPro" id="IPR029063">
    <property type="entry name" value="SAM-dependent_MTases_sf"/>
</dbReference>
<dbReference type="InterPro" id="IPR013217">
    <property type="entry name" value="Methyltransf_12"/>
</dbReference>
<dbReference type="PANTHER" id="PTHR43861">
    <property type="entry name" value="TRANS-ACONITATE 2-METHYLTRANSFERASE-RELATED"/>
    <property type="match status" value="1"/>
</dbReference>
<sequence>MKNIKVASSISVSWLYILLLSLGISACNSCQAQKEPTASDGYSSKVPHPDGTGKVYLKREIAGIMGAGGGGWLERNSRQEEENVTLAIENMALSQQSVVADIGAGTGYYTFRIAPKVPAGRVYAVDVQDAFISALNEQKEALGLSNVEVVKGGSQSPNLSDASLDLAIMVDVYHELEYPQEMLQAIHKALKPDGKLLLLEYRAEDASIPIKELHKMSVSQVNKELNANGFQLYRQEDFLPIQHFLIYEKVGE</sequence>
<evidence type="ECO:0000256" key="1">
    <source>
        <dbReference type="SAM" id="SignalP"/>
    </source>
</evidence>
<dbReference type="GO" id="GO:0032259">
    <property type="term" value="P:methylation"/>
    <property type="evidence" value="ECO:0007669"/>
    <property type="project" value="UniProtKB-KW"/>
</dbReference>
<feature type="signal peptide" evidence="1">
    <location>
        <begin position="1"/>
        <end position="32"/>
    </location>
</feature>
<dbReference type="OrthoDB" id="9784101at2"/>
<reference evidence="4" key="1">
    <citation type="submission" date="2018-08" db="EMBL/GenBank/DDBJ databases">
        <authorList>
            <person name="Liu Z.-W."/>
            <person name="Du Z.-J."/>
        </authorList>
    </citation>
    <scope>NUCLEOTIDE SEQUENCE [LARGE SCALE GENOMIC DNA]</scope>
    <source>
        <strain evidence="4">H4X</strain>
    </source>
</reference>
<evidence type="ECO:0000313" key="4">
    <source>
        <dbReference type="Proteomes" id="UP000256708"/>
    </source>
</evidence>
<dbReference type="Gene3D" id="3.40.50.150">
    <property type="entry name" value="Vaccinia Virus protein VP39"/>
    <property type="match status" value="1"/>
</dbReference>
<name>A0A3D8LFM1_9BACT</name>
<feature type="chain" id="PRO_5017677908" evidence="1">
    <location>
        <begin position="33"/>
        <end position="252"/>
    </location>
</feature>
<protein>
    <submittedName>
        <fullName evidence="3">Class I SAM-dependent methyltransferase</fullName>
    </submittedName>
</protein>
<evidence type="ECO:0000259" key="2">
    <source>
        <dbReference type="Pfam" id="PF08242"/>
    </source>
</evidence>
<dbReference type="PROSITE" id="PS51257">
    <property type="entry name" value="PROKAR_LIPOPROTEIN"/>
    <property type="match status" value="1"/>
</dbReference>
<dbReference type="GO" id="GO:0008168">
    <property type="term" value="F:methyltransferase activity"/>
    <property type="evidence" value="ECO:0007669"/>
    <property type="project" value="UniProtKB-KW"/>
</dbReference>
<gene>
    <name evidence="3" type="ORF">DXT99_06675</name>
</gene>
<proteinExistence type="predicted"/>
<dbReference type="RefSeq" id="WP_115564757.1">
    <property type="nucleotide sequence ID" value="NZ_QRGR01000006.1"/>
</dbReference>
<dbReference type="EMBL" id="QRGR01000006">
    <property type="protein sequence ID" value="RDV16044.1"/>
    <property type="molecule type" value="Genomic_DNA"/>
</dbReference>
<feature type="domain" description="Methyltransferase type 12" evidence="2">
    <location>
        <begin position="101"/>
        <end position="196"/>
    </location>
</feature>
<keyword evidence="3" id="KW-0808">Transferase</keyword>
<dbReference type="CDD" id="cd02440">
    <property type="entry name" value="AdoMet_MTases"/>
    <property type="match status" value="1"/>
</dbReference>
<keyword evidence="3" id="KW-0489">Methyltransferase</keyword>
<comment type="caution">
    <text evidence="3">The sequence shown here is derived from an EMBL/GenBank/DDBJ whole genome shotgun (WGS) entry which is preliminary data.</text>
</comment>
<dbReference type="Proteomes" id="UP000256708">
    <property type="component" value="Unassembled WGS sequence"/>
</dbReference>
<keyword evidence="4" id="KW-1185">Reference proteome</keyword>
<dbReference type="AlphaFoldDB" id="A0A3D8LFM1"/>
<dbReference type="SUPFAM" id="SSF53335">
    <property type="entry name" value="S-adenosyl-L-methionine-dependent methyltransferases"/>
    <property type="match status" value="1"/>
</dbReference>
<evidence type="ECO:0000313" key="3">
    <source>
        <dbReference type="EMBL" id="RDV16044.1"/>
    </source>
</evidence>
<accession>A0A3D8LFM1</accession>
<organism evidence="3 4">
    <name type="scientific">Pontibacter diazotrophicus</name>
    <dbReference type="NCBI Taxonomy" id="1400979"/>
    <lineage>
        <taxon>Bacteria</taxon>
        <taxon>Pseudomonadati</taxon>
        <taxon>Bacteroidota</taxon>
        <taxon>Cytophagia</taxon>
        <taxon>Cytophagales</taxon>
        <taxon>Hymenobacteraceae</taxon>
        <taxon>Pontibacter</taxon>
    </lineage>
</organism>
<keyword evidence="1" id="KW-0732">Signal</keyword>
<dbReference type="Pfam" id="PF08242">
    <property type="entry name" value="Methyltransf_12"/>
    <property type="match status" value="1"/>
</dbReference>